<keyword evidence="3 7" id="KW-1133">Transmembrane helix</keyword>
<protein>
    <recommendedName>
        <fullName evidence="7">Endolytic murein transglycosylase</fullName>
        <ecNumber evidence="7">4.2.2.29</ecNumber>
    </recommendedName>
    <alternativeName>
        <fullName evidence="7">Peptidoglycan lytic transglycosylase</fullName>
    </alternativeName>
    <alternativeName>
        <fullName evidence="7">Peptidoglycan polymerization terminase</fullName>
    </alternativeName>
</protein>
<evidence type="ECO:0000256" key="2">
    <source>
        <dbReference type="ARBA" id="ARBA00022692"/>
    </source>
</evidence>
<evidence type="ECO:0000256" key="1">
    <source>
        <dbReference type="ARBA" id="ARBA00022475"/>
    </source>
</evidence>
<dbReference type="RefSeq" id="WP_141845736.1">
    <property type="nucleotide sequence ID" value="NZ_VFPM01000003.1"/>
</dbReference>
<keyword evidence="1 7" id="KW-1003">Cell membrane</keyword>
<feature type="site" description="Important for catalytic activity" evidence="7">
    <location>
        <position position="289"/>
    </location>
</feature>
<comment type="caution">
    <text evidence="9">The sequence shown here is derived from an EMBL/GenBank/DDBJ whole genome shotgun (WGS) entry which is preliminary data.</text>
</comment>
<feature type="transmembrane region" description="Helical" evidence="7">
    <location>
        <begin position="73"/>
        <end position="94"/>
    </location>
</feature>
<dbReference type="HAMAP" id="MF_02065">
    <property type="entry name" value="MltG"/>
    <property type="match status" value="1"/>
</dbReference>
<evidence type="ECO:0000256" key="8">
    <source>
        <dbReference type="SAM" id="MobiDB-lite"/>
    </source>
</evidence>
<accession>A0A543HJ81</accession>
<dbReference type="PANTHER" id="PTHR30518:SF2">
    <property type="entry name" value="ENDOLYTIC MUREIN TRANSGLYCOSYLASE"/>
    <property type="match status" value="1"/>
</dbReference>
<evidence type="ECO:0000256" key="7">
    <source>
        <dbReference type="HAMAP-Rule" id="MF_02065"/>
    </source>
</evidence>
<feature type="region of interest" description="Disordered" evidence="8">
    <location>
        <begin position="28"/>
        <end position="65"/>
    </location>
</feature>
<dbReference type="CDD" id="cd08010">
    <property type="entry name" value="MltG_like"/>
    <property type="match status" value="1"/>
</dbReference>
<dbReference type="GO" id="GO:0008932">
    <property type="term" value="F:lytic endotransglycosylase activity"/>
    <property type="evidence" value="ECO:0007669"/>
    <property type="project" value="UniProtKB-UniRule"/>
</dbReference>
<evidence type="ECO:0000313" key="10">
    <source>
        <dbReference type="Proteomes" id="UP000316747"/>
    </source>
</evidence>
<comment type="function">
    <text evidence="7">Functions as a peptidoglycan terminase that cleaves nascent peptidoglycan strands endolytically to terminate their elongation.</text>
</comment>
<dbReference type="Pfam" id="PF02618">
    <property type="entry name" value="YceG"/>
    <property type="match status" value="1"/>
</dbReference>
<comment type="similarity">
    <text evidence="7">Belongs to the transglycosylase MltG family.</text>
</comment>
<reference evidence="9 10" key="1">
    <citation type="submission" date="2019-06" db="EMBL/GenBank/DDBJ databases">
        <title>Genome sequencing of plant associated microbes to promote plant fitness in Sorghum bicolor and Oryza sativa.</title>
        <authorList>
            <person name="Coleman-Derr D."/>
        </authorList>
    </citation>
    <scope>NUCLEOTIDE SEQUENCE [LARGE SCALE GENOMIC DNA]</scope>
    <source>
        <strain evidence="9 10">KV-663</strain>
    </source>
</reference>
<organism evidence="9 10">
    <name type="scientific">Humibacillus xanthopallidus</name>
    <dbReference type="NCBI Taxonomy" id="412689"/>
    <lineage>
        <taxon>Bacteria</taxon>
        <taxon>Bacillati</taxon>
        <taxon>Actinomycetota</taxon>
        <taxon>Actinomycetes</taxon>
        <taxon>Micrococcales</taxon>
        <taxon>Intrasporangiaceae</taxon>
        <taxon>Humibacillus</taxon>
    </lineage>
</organism>
<evidence type="ECO:0000313" key="9">
    <source>
        <dbReference type="EMBL" id="TQM58350.1"/>
    </source>
</evidence>
<comment type="subcellular location">
    <subcellularLocation>
        <location evidence="7">Cell membrane</location>
        <topology evidence="7">Single-pass membrane protein</topology>
    </subcellularLocation>
</comment>
<sequence length="412" mass="43888">MKDHLESSIFGDHDDHADVHDLVEHDAHPAAPPASRRELREAELAAQRASRRRRGRGSAARAGRGKPPWWRRLLVIVLALAVIGGGAAVAYQALRPVVEGFLESNDYPGPGQGSVRVTVEQGAGGSAIARELVDADVIKSTKSFVDAANADSKSSGIQPGVYEMKKQMRAADALAVLVDPKNRIVTRVTIPEGLWATEIYAKLSKASGIPVAQYVAAAKDAEALGLPSSARGNVEGYLFPASYEFAPDSSAAAQLKQMVGESVKRLDALGITPDKMERVVILASLVEGEASTEADRGKVARVIENRLASNTSIGFDSTVNYIFKKRGVPTQEMLDSDSPYNTRRFKGLPPGPIANPGESAIQAAAAPPAGDWFYFVTVNLCTGETRFAVTAAEHAKNVAAFNAWRESTGGKC</sequence>
<dbReference type="PANTHER" id="PTHR30518">
    <property type="entry name" value="ENDOLYTIC MUREIN TRANSGLYCOSYLASE"/>
    <property type="match status" value="1"/>
</dbReference>
<evidence type="ECO:0000256" key="3">
    <source>
        <dbReference type="ARBA" id="ARBA00022989"/>
    </source>
</evidence>
<dbReference type="GO" id="GO:0005886">
    <property type="term" value="C:plasma membrane"/>
    <property type="evidence" value="ECO:0007669"/>
    <property type="project" value="UniProtKB-SubCell"/>
</dbReference>
<dbReference type="Gene3D" id="3.30.1490.480">
    <property type="entry name" value="Endolytic murein transglycosylase"/>
    <property type="match status" value="1"/>
</dbReference>
<evidence type="ECO:0000256" key="4">
    <source>
        <dbReference type="ARBA" id="ARBA00023136"/>
    </source>
</evidence>
<dbReference type="InterPro" id="IPR003770">
    <property type="entry name" value="MLTG-like"/>
</dbReference>
<keyword evidence="5 7" id="KW-0456">Lyase</keyword>
<dbReference type="AlphaFoldDB" id="A0A543HJ81"/>
<keyword evidence="6 7" id="KW-0961">Cell wall biogenesis/degradation</keyword>
<dbReference type="GO" id="GO:0071555">
    <property type="term" value="P:cell wall organization"/>
    <property type="evidence" value="ECO:0007669"/>
    <property type="project" value="UniProtKB-KW"/>
</dbReference>
<keyword evidence="2 7" id="KW-0812">Transmembrane</keyword>
<name>A0A543HJ81_9MICO</name>
<dbReference type="GO" id="GO:0009252">
    <property type="term" value="P:peptidoglycan biosynthetic process"/>
    <property type="evidence" value="ECO:0007669"/>
    <property type="project" value="UniProtKB-UniRule"/>
</dbReference>
<proteinExistence type="inferred from homology"/>
<gene>
    <name evidence="7" type="primary">mltG</name>
    <name evidence="9" type="ORF">FBY41_3713</name>
</gene>
<comment type="catalytic activity">
    <reaction evidence="7">
        <text>a peptidoglycan chain = a peptidoglycan chain with N-acetyl-1,6-anhydromuramyl-[peptide] at the reducing end + a peptidoglycan chain with N-acetylglucosamine at the non-reducing end.</text>
        <dbReference type="EC" id="4.2.2.29"/>
    </reaction>
</comment>
<keyword evidence="4 7" id="KW-0472">Membrane</keyword>
<evidence type="ECO:0000256" key="5">
    <source>
        <dbReference type="ARBA" id="ARBA00023239"/>
    </source>
</evidence>
<evidence type="ECO:0000256" key="6">
    <source>
        <dbReference type="ARBA" id="ARBA00023316"/>
    </source>
</evidence>
<dbReference type="Proteomes" id="UP000316747">
    <property type="component" value="Unassembled WGS sequence"/>
</dbReference>
<dbReference type="EC" id="4.2.2.29" evidence="7"/>
<dbReference type="NCBIfam" id="TIGR00247">
    <property type="entry name" value="endolytic transglycosylase MltG"/>
    <property type="match status" value="1"/>
</dbReference>
<dbReference type="EMBL" id="VFPM01000003">
    <property type="protein sequence ID" value="TQM58350.1"/>
    <property type="molecule type" value="Genomic_DNA"/>
</dbReference>
<dbReference type="OrthoDB" id="9814591at2"/>
<keyword evidence="10" id="KW-1185">Reference proteome</keyword>